<dbReference type="AlphaFoldDB" id="A0AA46DDM1"/>
<dbReference type="PANTHER" id="PTHR43737">
    <property type="entry name" value="BLL7424 PROTEIN"/>
    <property type="match status" value="1"/>
</dbReference>
<comment type="caution">
    <text evidence="1">The sequence shown here is derived from an EMBL/GenBank/DDBJ whole genome shotgun (WGS) entry which is preliminary data.</text>
</comment>
<dbReference type="Proteomes" id="UP000294772">
    <property type="component" value="Unassembled WGS sequence"/>
</dbReference>
<accession>A0AA46DDM1</accession>
<name>A0AA46DDM1_9BURK</name>
<dbReference type="InterPro" id="IPR006311">
    <property type="entry name" value="TAT_signal"/>
</dbReference>
<reference evidence="1 2" key="1">
    <citation type="submission" date="2019-03" db="EMBL/GenBank/DDBJ databases">
        <title>Genomic Encyclopedia of Type Strains, Phase IV (KMG-IV): sequencing the most valuable type-strain genomes for metagenomic binning, comparative biology and taxonomic classification.</title>
        <authorList>
            <person name="Goeker M."/>
        </authorList>
    </citation>
    <scope>NUCLEOTIDE SEQUENCE [LARGE SCALE GENOMIC DNA]</scope>
    <source>
        <strain evidence="1 2">DSM 15264</strain>
    </source>
</reference>
<organism evidence="1 2">
    <name type="scientific">Caldimonas thermodepolymerans</name>
    <dbReference type="NCBI Taxonomy" id="215580"/>
    <lineage>
        <taxon>Bacteria</taxon>
        <taxon>Pseudomonadati</taxon>
        <taxon>Pseudomonadota</taxon>
        <taxon>Betaproteobacteria</taxon>
        <taxon>Burkholderiales</taxon>
        <taxon>Sphaerotilaceae</taxon>
        <taxon>Caldimonas</taxon>
    </lineage>
</organism>
<dbReference type="Pfam" id="PF07394">
    <property type="entry name" value="DUF1501"/>
    <property type="match status" value="1"/>
</dbReference>
<dbReference type="InterPro" id="IPR010869">
    <property type="entry name" value="DUF1501"/>
</dbReference>
<sequence>MSKPLSSPAPGLAMNRRRWLQCAGSTLASAFGVTSLTSLMIAPSAAQTADYRALVCVFLYGGNDGMNTIVPLDTTRYNQYAGVRGALALPQSALLRLSGTDYGLHPALSALADAWNEGALAPVFNVGPLYRPLTKSEYRSAPASSPLIPDNLFSHSDQQVLWESATTHAHTRTGWGGRAAAVLGTTNPVISVGGNSRFGLSELQAPLVLPGPGATFGIEGLGDLSWAPIAARKTALEALYADGHQNKLLDAYARQQRDAFATANRLGALVKTQPGDVNAPAALTQAFAPLIADGKVSTGIGQQLYQIAKLIHGNATVQGSRQIFFAQLGGFDTHGNQVSSGNPQQGQHAALLQQLGDALACFHNAMKAIGRADQVTLFTQSDFGRTFKPNNSTGTDHAWGNHHLVLGGAVKGRTTYGTYPTLVLGGPDDVGLHEWEQHGRWIPTTSVDQYAATLLRWFGASDAQLDAILPNLVNFGSQRVLGFL</sequence>
<dbReference type="RefSeq" id="WP_232529342.1">
    <property type="nucleotide sequence ID" value="NZ_CALFFA010000055.1"/>
</dbReference>
<protein>
    <submittedName>
        <fullName evidence="1">Uncharacterized protein (DUF1501 family)</fullName>
    </submittedName>
</protein>
<gene>
    <name evidence="1" type="ORF">EV676_10448</name>
</gene>
<proteinExistence type="predicted"/>
<dbReference type="PANTHER" id="PTHR43737:SF1">
    <property type="entry name" value="DUF1501 DOMAIN-CONTAINING PROTEIN"/>
    <property type="match status" value="1"/>
</dbReference>
<evidence type="ECO:0000313" key="1">
    <source>
        <dbReference type="EMBL" id="TCP07493.1"/>
    </source>
</evidence>
<dbReference type="EMBL" id="SLXF01000004">
    <property type="protein sequence ID" value="TCP07493.1"/>
    <property type="molecule type" value="Genomic_DNA"/>
</dbReference>
<dbReference type="PROSITE" id="PS51318">
    <property type="entry name" value="TAT"/>
    <property type="match status" value="1"/>
</dbReference>
<evidence type="ECO:0000313" key="2">
    <source>
        <dbReference type="Proteomes" id="UP000294772"/>
    </source>
</evidence>